<evidence type="ECO:0000313" key="2">
    <source>
        <dbReference type="Proteomes" id="UP000814140"/>
    </source>
</evidence>
<evidence type="ECO:0000313" key="1">
    <source>
        <dbReference type="EMBL" id="KAI0054395.1"/>
    </source>
</evidence>
<gene>
    <name evidence="1" type="ORF">BV25DRAFT_1922723</name>
</gene>
<protein>
    <submittedName>
        <fullName evidence="1">Uncharacterized protein</fullName>
    </submittedName>
</protein>
<organism evidence="1 2">
    <name type="scientific">Artomyces pyxidatus</name>
    <dbReference type="NCBI Taxonomy" id="48021"/>
    <lineage>
        <taxon>Eukaryota</taxon>
        <taxon>Fungi</taxon>
        <taxon>Dikarya</taxon>
        <taxon>Basidiomycota</taxon>
        <taxon>Agaricomycotina</taxon>
        <taxon>Agaricomycetes</taxon>
        <taxon>Russulales</taxon>
        <taxon>Auriscalpiaceae</taxon>
        <taxon>Artomyces</taxon>
    </lineage>
</organism>
<dbReference type="EMBL" id="MU277457">
    <property type="protein sequence ID" value="KAI0054395.1"/>
    <property type="molecule type" value="Genomic_DNA"/>
</dbReference>
<comment type="caution">
    <text evidence="1">The sequence shown here is derived from an EMBL/GenBank/DDBJ whole genome shotgun (WGS) entry which is preliminary data.</text>
</comment>
<keyword evidence="2" id="KW-1185">Reference proteome</keyword>
<proteinExistence type="predicted"/>
<dbReference type="Proteomes" id="UP000814140">
    <property type="component" value="Unassembled WGS sequence"/>
</dbReference>
<accession>A0ACB8SD87</accession>
<reference evidence="1" key="1">
    <citation type="submission" date="2021-03" db="EMBL/GenBank/DDBJ databases">
        <authorList>
            <consortium name="DOE Joint Genome Institute"/>
            <person name="Ahrendt S."/>
            <person name="Looney B.P."/>
            <person name="Miyauchi S."/>
            <person name="Morin E."/>
            <person name="Drula E."/>
            <person name="Courty P.E."/>
            <person name="Chicoki N."/>
            <person name="Fauchery L."/>
            <person name="Kohler A."/>
            <person name="Kuo A."/>
            <person name="Labutti K."/>
            <person name="Pangilinan J."/>
            <person name="Lipzen A."/>
            <person name="Riley R."/>
            <person name="Andreopoulos W."/>
            <person name="He G."/>
            <person name="Johnson J."/>
            <person name="Barry K.W."/>
            <person name="Grigoriev I.V."/>
            <person name="Nagy L."/>
            <person name="Hibbett D."/>
            <person name="Henrissat B."/>
            <person name="Matheny P.B."/>
            <person name="Labbe J."/>
            <person name="Martin F."/>
        </authorList>
    </citation>
    <scope>NUCLEOTIDE SEQUENCE</scope>
    <source>
        <strain evidence="1">HHB10654</strain>
    </source>
</reference>
<reference evidence="1" key="2">
    <citation type="journal article" date="2022" name="New Phytol.">
        <title>Evolutionary transition to the ectomycorrhizal habit in the genomes of a hyperdiverse lineage of mushroom-forming fungi.</title>
        <authorList>
            <person name="Looney B."/>
            <person name="Miyauchi S."/>
            <person name="Morin E."/>
            <person name="Drula E."/>
            <person name="Courty P.E."/>
            <person name="Kohler A."/>
            <person name="Kuo A."/>
            <person name="LaButti K."/>
            <person name="Pangilinan J."/>
            <person name="Lipzen A."/>
            <person name="Riley R."/>
            <person name="Andreopoulos W."/>
            <person name="He G."/>
            <person name="Johnson J."/>
            <person name="Nolan M."/>
            <person name="Tritt A."/>
            <person name="Barry K.W."/>
            <person name="Grigoriev I.V."/>
            <person name="Nagy L.G."/>
            <person name="Hibbett D."/>
            <person name="Henrissat B."/>
            <person name="Matheny P.B."/>
            <person name="Labbe J."/>
            <person name="Martin F.M."/>
        </authorList>
    </citation>
    <scope>NUCLEOTIDE SEQUENCE</scope>
    <source>
        <strain evidence="1">HHB10654</strain>
    </source>
</reference>
<sequence length="99" mass="10577">MPPASAPPPQALLGNELPQHKGAFVLEAARVAAPSAWQHKLQAPLRATQASKEMRNLMGVFLLDRFALQAAAPREEAGLFAEDGPQWATGHGVAFARLI</sequence>
<name>A0ACB8SD87_9AGAM</name>